<proteinExistence type="predicted"/>
<reference evidence="3" key="1">
    <citation type="submission" date="2020-09" db="EMBL/GenBank/DDBJ databases">
        <title>A novel bacterium of genus Hazenella, isolated from South China Sea.</title>
        <authorList>
            <person name="Huang H."/>
            <person name="Mo K."/>
            <person name="Hu Y."/>
        </authorList>
    </citation>
    <scope>NUCLEOTIDE SEQUENCE</scope>
    <source>
        <strain evidence="3">IB182357</strain>
    </source>
</reference>
<dbReference type="EMBL" id="JACXAH010000002">
    <property type="protein sequence ID" value="MBD1371099.1"/>
    <property type="molecule type" value="Genomic_DNA"/>
</dbReference>
<evidence type="ECO:0000256" key="1">
    <source>
        <dbReference type="SAM" id="Coils"/>
    </source>
</evidence>
<evidence type="ECO:0000313" key="3">
    <source>
        <dbReference type="EMBL" id="MBD1371099.1"/>
    </source>
</evidence>
<keyword evidence="2" id="KW-0732">Signal</keyword>
<feature type="coiled-coil region" evidence="1">
    <location>
        <begin position="61"/>
        <end position="90"/>
    </location>
</feature>
<dbReference type="AlphaFoldDB" id="A0A926RTF5"/>
<feature type="signal peptide" evidence="2">
    <location>
        <begin position="1"/>
        <end position="18"/>
    </location>
</feature>
<sequence>MRKMILLLFVSASLGLVGCEAVQEVSNTVDNVTNAVDYFDKASNYVSFMSDFSNEAPGLIEQALQDENARKELEAKLTELQTQISTFNQLTPPEAVTGLHQEILGFNQSLEENANLYLQNVKDGNLDMEQLQNNDFFKNINEINRLYQDIESFNQ</sequence>
<evidence type="ECO:0008006" key="5">
    <source>
        <dbReference type="Google" id="ProtNLM"/>
    </source>
</evidence>
<dbReference type="RefSeq" id="WP_191139008.1">
    <property type="nucleotide sequence ID" value="NZ_JACXAG020000002.1"/>
</dbReference>
<dbReference type="InterPro" id="IPR045956">
    <property type="entry name" value="DUF6376"/>
</dbReference>
<keyword evidence="4" id="KW-1185">Reference proteome</keyword>
<evidence type="ECO:0000256" key="2">
    <source>
        <dbReference type="SAM" id="SignalP"/>
    </source>
</evidence>
<gene>
    <name evidence="3" type="ORF">IC620_01840</name>
</gene>
<comment type="caution">
    <text evidence="3">The sequence shown here is derived from an EMBL/GenBank/DDBJ whole genome shotgun (WGS) entry which is preliminary data.</text>
</comment>
<keyword evidence="1" id="KW-0175">Coiled coil</keyword>
<organism evidence="3 4">
    <name type="scientific">Polycladospora coralii</name>
    <dbReference type="NCBI Taxonomy" id="2771432"/>
    <lineage>
        <taxon>Bacteria</taxon>
        <taxon>Bacillati</taxon>
        <taxon>Bacillota</taxon>
        <taxon>Bacilli</taxon>
        <taxon>Bacillales</taxon>
        <taxon>Thermoactinomycetaceae</taxon>
        <taxon>Polycladospora</taxon>
    </lineage>
</organism>
<evidence type="ECO:0000313" key="4">
    <source>
        <dbReference type="Proteomes" id="UP000661691"/>
    </source>
</evidence>
<name>A0A926RTF5_9BACL</name>
<dbReference type="Proteomes" id="UP000661691">
    <property type="component" value="Unassembled WGS sequence"/>
</dbReference>
<feature type="chain" id="PRO_5038898196" description="Lipoprotein" evidence="2">
    <location>
        <begin position="19"/>
        <end position="155"/>
    </location>
</feature>
<protein>
    <recommendedName>
        <fullName evidence="5">Lipoprotein</fullName>
    </recommendedName>
</protein>
<dbReference type="PROSITE" id="PS51257">
    <property type="entry name" value="PROKAR_LIPOPROTEIN"/>
    <property type="match status" value="1"/>
</dbReference>
<accession>A0A926RTF5</accession>
<dbReference type="Pfam" id="PF19903">
    <property type="entry name" value="DUF6376"/>
    <property type="match status" value="1"/>
</dbReference>